<keyword evidence="2 3" id="KW-0143">Chaperone</keyword>
<reference evidence="4" key="2">
    <citation type="submission" date="2020-09" db="EMBL/GenBank/DDBJ databases">
        <authorList>
            <person name="Sun Q."/>
            <person name="Zhou Y."/>
        </authorList>
    </citation>
    <scope>NUCLEOTIDE SEQUENCE</scope>
    <source>
        <strain evidence="4">CGMCC 1.7081</strain>
    </source>
</reference>
<protein>
    <recommendedName>
        <fullName evidence="3">Urease accessory protein UreF</fullName>
    </recommendedName>
</protein>
<evidence type="ECO:0000256" key="2">
    <source>
        <dbReference type="ARBA" id="ARBA00023186"/>
    </source>
</evidence>
<comment type="subcellular location">
    <subcellularLocation>
        <location evidence="3">Cytoplasm</location>
    </subcellularLocation>
</comment>
<gene>
    <name evidence="3 4" type="primary">ureF</name>
    <name evidence="4" type="ORF">GCM10010961_41660</name>
</gene>
<dbReference type="PIRSF" id="PIRSF009467">
    <property type="entry name" value="Ureas_acces_UreF"/>
    <property type="match status" value="1"/>
</dbReference>
<proteinExistence type="inferred from homology"/>
<dbReference type="Gene3D" id="1.10.4190.10">
    <property type="entry name" value="Urease accessory protein UreF"/>
    <property type="match status" value="1"/>
</dbReference>
<comment type="function">
    <text evidence="3">Required for maturation of urease via the functional incorporation of the urease nickel metallocenter.</text>
</comment>
<sequence length="227" mass="24291">MIIPTTTITTMAPTTRFDPGLLTLAQWLSPAYPLGGFAYSHGLETAIRAGWISSAAELRAWLEDLTQHGSGRSDATFLWRGYRAESIADLLAVDAEARAFAPAAERQREGARQGAAFARTSAAIWGIELPPLLLPVAVGQAARWMALDPQATCALYLQSFLSNLVSAAVRLVPLGQTDGQAVLASLAPLITRVAAEAEIEGEVYSNAFLSDIAALQHETLDPRLFQS</sequence>
<name>A0A8J3HD64_9RHOB</name>
<dbReference type="GO" id="GO:0016151">
    <property type="term" value="F:nickel cation binding"/>
    <property type="evidence" value="ECO:0007669"/>
    <property type="project" value="UniProtKB-UniRule"/>
</dbReference>
<comment type="similarity">
    <text evidence="3">Belongs to the UreF family.</text>
</comment>
<evidence type="ECO:0000313" key="4">
    <source>
        <dbReference type="EMBL" id="GHH03582.1"/>
    </source>
</evidence>
<dbReference type="InterPro" id="IPR038277">
    <property type="entry name" value="UreF_sf"/>
</dbReference>
<dbReference type="InterPro" id="IPR002639">
    <property type="entry name" value="UreF"/>
</dbReference>
<organism evidence="4 5">
    <name type="scientific">Pseudodonghicola xiamenensis</name>
    <dbReference type="NCBI Taxonomy" id="337702"/>
    <lineage>
        <taxon>Bacteria</taxon>
        <taxon>Pseudomonadati</taxon>
        <taxon>Pseudomonadota</taxon>
        <taxon>Alphaproteobacteria</taxon>
        <taxon>Rhodobacterales</taxon>
        <taxon>Paracoccaceae</taxon>
        <taxon>Pseudodonghicola</taxon>
    </lineage>
</organism>
<evidence type="ECO:0000256" key="1">
    <source>
        <dbReference type="ARBA" id="ARBA00022988"/>
    </source>
</evidence>
<reference evidence="4" key="1">
    <citation type="journal article" date="2014" name="Int. J. Syst. Evol. Microbiol.">
        <title>Complete genome sequence of Corynebacterium casei LMG S-19264T (=DSM 44701T), isolated from a smear-ripened cheese.</title>
        <authorList>
            <consortium name="US DOE Joint Genome Institute (JGI-PGF)"/>
            <person name="Walter F."/>
            <person name="Albersmeier A."/>
            <person name="Kalinowski J."/>
            <person name="Ruckert C."/>
        </authorList>
    </citation>
    <scope>NUCLEOTIDE SEQUENCE</scope>
    <source>
        <strain evidence="4">CGMCC 1.7081</strain>
    </source>
</reference>
<dbReference type="EMBL" id="BNAP01000038">
    <property type="protein sequence ID" value="GHH03582.1"/>
    <property type="molecule type" value="Genomic_DNA"/>
</dbReference>
<keyword evidence="5" id="KW-1185">Reference proteome</keyword>
<keyword evidence="1 3" id="KW-0996">Nickel insertion</keyword>
<dbReference type="PANTHER" id="PTHR33620:SF1">
    <property type="entry name" value="UREASE ACCESSORY PROTEIN F"/>
    <property type="match status" value="1"/>
</dbReference>
<dbReference type="HAMAP" id="MF_01385">
    <property type="entry name" value="UreF"/>
    <property type="match status" value="1"/>
</dbReference>
<dbReference type="GO" id="GO:0005737">
    <property type="term" value="C:cytoplasm"/>
    <property type="evidence" value="ECO:0007669"/>
    <property type="project" value="UniProtKB-SubCell"/>
</dbReference>
<dbReference type="RefSeq" id="WP_229861845.1">
    <property type="nucleotide sequence ID" value="NZ_BNAP01000038.1"/>
</dbReference>
<dbReference type="Proteomes" id="UP000611500">
    <property type="component" value="Unassembled WGS sequence"/>
</dbReference>
<accession>A0A8J3HD64</accession>
<evidence type="ECO:0000313" key="5">
    <source>
        <dbReference type="Proteomes" id="UP000611500"/>
    </source>
</evidence>
<dbReference type="Pfam" id="PF01730">
    <property type="entry name" value="UreF"/>
    <property type="match status" value="1"/>
</dbReference>
<dbReference type="AlphaFoldDB" id="A0A8J3HD64"/>
<dbReference type="PANTHER" id="PTHR33620">
    <property type="entry name" value="UREASE ACCESSORY PROTEIN F"/>
    <property type="match status" value="1"/>
</dbReference>
<comment type="subunit">
    <text evidence="3">UreD, UreF and UreG form a complex that acts as a GTP-hydrolysis-dependent molecular chaperone, activating the urease apoprotein by helping to assemble the nickel containing metallocenter of UreC. The UreE protein probably delivers the nickel.</text>
</comment>
<comment type="caution">
    <text evidence="4">The sequence shown here is derived from an EMBL/GenBank/DDBJ whole genome shotgun (WGS) entry which is preliminary data.</text>
</comment>
<evidence type="ECO:0000256" key="3">
    <source>
        <dbReference type="HAMAP-Rule" id="MF_01385"/>
    </source>
</evidence>
<keyword evidence="3" id="KW-0963">Cytoplasm</keyword>